<evidence type="ECO:0000259" key="2">
    <source>
        <dbReference type="Pfam" id="PF03551"/>
    </source>
</evidence>
<comment type="caution">
    <text evidence="3">The sequence shown here is derived from an EMBL/GenBank/DDBJ whole genome shotgun (WGS) entry which is preliminary data.</text>
</comment>
<dbReference type="SUPFAM" id="SSF46785">
    <property type="entry name" value="Winged helix' DNA-binding domain"/>
    <property type="match status" value="1"/>
</dbReference>
<feature type="region of interest" description="Disordered" evidence="1">
    <location>
        <begin position="184"/>
        <end position="262"/>
    </location>
</feature>
<evidence type="ECO:0000313" key="4">
    <source>
        <dbReference type="Proteomes" id="UP000013569"/>
    </source>
</evidence>
<dbReference type="InterPro" id="IPR036388">
    <property type="entry name" value="WH-like_DNA-bd_sf"/>
</dbReference>
<dbReference type="PANTHER" id="PTHR33169">
    <property type="entry name" value="PADR-FAMILY TRANSCRIPTIONAL REGULATOR"/>
    <property type="match status" value="1"/>
</dbReference>
<accession>R7Y3X7</accession>
<dbReference type="EMBL" id="AQPW01000041">
    <property type="protein sequence ID" value="EON30738.1"/>
    <property type="molecule type" value="Genomic_DNA"/>
</dbReference>
<dbReference type="AlphaFoldDB" id="R7Y3X7"/>
<evidence type="ECO:0000313" key="3">
    <source>
        <dbReference type="EMBL" id="EON30738.1"/>
    </source>
</evidence>
<dbReference type="Proteomes" id="UP000013569">
    <property type="component" value="Unassembled WGS sequence"/>
</dbReference>
<reference evidence="3 4" key="1">
    <citation type="journal article" date="2013" name="Genome Announc.">
        <title>Draft Genome Sequence of a Benzothiophene-Desulfurizing Bacterium, Gordona terrae Strain C-6.</title>
        <authorList>
            <person name="Wang W."/>
            <person name="Ma T."/>
            <person name="Ren Y."/>
            <person name="Li G."/>
        </authorList>
    </citation>
    <scope>NUCLEOTIDE SEQUENCE [LARGE SCALE GENOMIC DNA]</scope>
    <source>
        <strain evidence="3 4">C-6</strain>
    </source>
</reference>
<dbReference type="Gene3D" id="1.10.10.10">
    <property type="entry name" value="Winged helix-like DNA-binding domain superfamily/Winged helix DNA-binding domain"/>
    <property type="match status" value="1"/>
</dbReference>
<dbReference type="PATRIC" id="fig|1316928.3.peg.4251"/>
<proteinExistence type="predicted"/>
<dbReference type="InterPro" id="IPR036390">
    <property type="entry name" value="WH_DNA-bd_sf"/>
</dbReference>
<sequence>MTDHRQNREGGGEVLELAILGLLLESPMHGYELRKRLTGLLGAFRAFSYGSLYPTLRRMQADGLIDEPETPLGAKVRRGRRVYQLTDAGRERFAELVADTGPQNYTDDGFGVHLAFFSRTPAVARMRILEGRRRQVEERREGLREIVGRSNRAVDRYTRQLHQLSLESSEREVRWLNELIAAESSQQDGAPNPFDTQFDDDLADSERSQFDSGRPNASTGRADDEYQDPDSTPSRDEPEQLKTPVAQRTTAMPREEGEPDHG</sequence>
<feature type="domain" description="Transcription regulator PadR N-terminal" evidence="2">
    <location>
        <begin position="19"/>
        <end position="95"/>
    </location>
</feature>
<evidence type="ECO:0000256" key="1">
    <source>
        <dbReference type="SAM" id="MobiDB-lite"/>
    </source>
</evidence>
<dbReference type="InterPro" id="IPR005149">
    <property type="entry name" value="Tscrpt_reg_PadR_N"/>
</dbReference>
<dbReference type="InterPro" id="IPR052509">
    <property type="entry name" value="Metal_resp_DNA-bind_regulator"/>
</dbReference>
<name>R7Y3X7_9ACTN</name>
<protein>
    <submittedName>
        <fullName evidence="3">Putative transcriptional regulator</fullName>
    </submittedName>
</protein>
<gene>
    <name evidence="3" type="ORF">GTC6_21030</name>
</gene>
<dbReference type="PANTHER" id="PTHR33169:SF26">
    <property type="entry name" value="CONSERVED PROTEIN"/>
    <property type="match status" value="1"/>
</dbReference>
<organism evidence="3 4">
    <name type="scientific">Gordonia terrae C-6</name>
    <dbReference type="NCBI Taxonomy" id="1316928"/>
    <lineage>
        <taxon>Bacteria</taxon>
        <taxon>Bacillati</taxon>
        <taxon>Actinomycetota</taxon>
        <taxon>Actinomycetes</taxon>
        <taxon>Mycobacteriales</taxon>
        <taxon>Gordoniaceae</taxon>
        <taxon>Gordonia</taxon>
    </lineage>
</organism>
<dbReference type="Pfam" id="PF03551">
    <property type="entry name" value="PadR"/>
    <property type="match status" value="1"/>
</dbReference>
<feature type="compositionally biased region" description="Basic and acidic residues" evidence="1">
    <location>
        <begin position="253"/>
        <end position="262"/>
    </location>
</feature>